<comment type="caution">
    <text evidence="2">The sequence shown here is derived from an EMBL/GenBank/DDBJ whole genome shotgun (WGS) entry which is preliminary data.</text>
</comment>
<organism evidence="2 3">
    <name type="scientific">Scyliorhinus torazame</name>
    <name type="common">Cloudy catshark</name>
    <name type="synonym">Catulus torazame</name>
    <dbReference type="NCBI Taxonomy" id="75743"/>
    <lineage>
        <taxon>Eukaryota</taxon>
        <taxon>Metazoa</taxon>
        <taxon>Chordata</taxon>
        <taxon>Craniata</taxon>
        <taxon>Vertebrata</taxon>
        <taxon>Chondrichthyes</taxon>
        <taxon>Elasmobranchii</taxon>
        <taxon>Galeomorphii</taxon>
        <taxon>Galeoidea</taxon>
        <taxon>Carcharhiniformes</taxon>
        <taxon>Scyliorhinidae</taxon>
        <taxon>Scyliorhinus</taxon>
    </lineage>
</organism>
<evidence type="ECO:0000313" key="2">
    <source>
        <dbReference type="EMBL" id="GCB76265.1"/>
    </source>
</evidence>
<keyword evidence="1" id="KW-0812">Transmembrane</keyword>
<dbReference type="STRING" id="75743.A0A401PT29"/>
<dbReference type="OrthoDB" id="8734935at2759"/>
<dbReference type="Proteomes" id="UP000288216">
    <property type="component" value="Unassembled WGS sequence"/>
</dbReference>
<protein>
    <recommendedName>
        <fullName evidence="4">Pecanex-like protein</fullName>
    </recommendedName>
</protein>
<keyword evidence="1" id="KW-1133">Transmembrane helix</keyword>
<feature type="transmembrane region" description="Helical" evidence="1">
    <location>
        <begin position="47"/>
        <end position="66"/>
    </location>
</feature>
<evidence type="ECO:0008006" key="4">
    <source>
        <dbReference type="Google" id="ProtNLM"/>
    </source>
</evidence>
<proteinExistence type="predicted"/>
<keyword evidence="3" id="KW-1185">Reference proteome</keyword>
<feature type="transmembrane region" description="Helical" evidence="1">
    <location>
        <begin position="23"/>
        <end position="42"/>
    </location>
</feature>
<sequence length="95" mass="10762">MQELAVLVQKTTHGCSWWERHGVDWACLILALSTTPAGFLLLRSERLVLFCLGFLLLATANTVVTVKGCHLASHSSLSQSKFWNKFWEVLFIEVR</sequence>
<evidence type="ECO:0000313" key="3">
    <source>
        <dbReference type="Proteomes" id="UP000288216"/>
    </source>
</evidence>
<evidence type="ECO:0000256" key="1">
    <source>
        <dbReference type="SAM" id="Phobius"/>
    </source>
</evidence>
<dbReference type="AlphaFoldDB" id="A0A401PT29"/>
<keyword evidence="1" id="KW-0472">Membrane</keyword>
<reference evidence="2 3" key="1">
    <citation type="journal article" date="2018" name="Nat. Ecol. Evol.">
        <title>Shark genomes provide insights into elasmobranch evolution and the origin of vertebrates.</title>
        <authorList>
            <person name="Hara Y"/>
            <person name="Yamaguchi K"/>
            <person name="Onimaru K"/>
            <person name="Kadota M"/>
            <person name="Koyanagi M"/>
            <person name="Keeley SD"/>
            <person name="Tatsumi K"/>
            <person name="Tanaka K"/>
            <person name="Motone F"/>
            <person name="Kageyama Y"/>
            <person name="Nozu R"/>
            <person name="Adachi N"/>
            <person name="Nishimura O"/>
            <person name="Nakagawa R"/>
            <person name="Tanegashima C"/>
            <person name="Kiyatake I"/>
            <person name="Matsumoto R"/>
            <person name="Murakumo K"/>
            <person name="Nishida K"/>
            <person name="Terakita A"/>
            <person name="Kuratani S"/>
            <person name="Sato K"/>
            <person name="Hyodo S Kuraku.S."/>
        </authorList>
    </citation>
    <scope>NUCLEOTIDE SEQUENCE [LARGE SCALE GENOMIC DNA]</scope>
</reference>
<accession>A0A401PT29</accession>
<gene>
    <name evidence="2" type="ORF">scyTo_0020455</name>
</gene>
<name>A0A401PT29_SCYTO</name>
<dbReference type="EMBL" id="BFAA01016536">
    <property type="protein sequence ID" value="GCB76265.1"/>
    <property type="molecule type" value="Genomic_DNA"/>
</dbReference>